<accession>A0A183AQT8</accession>
<feature type="compositionally biased region" description="Basic and acidic residues" evidence="1">
    <location>
        <begin position="42"/>
        <end position="52"/>
    </location>
</feature>
<organism evidence="4">
    <name type="scientific">Echinostoma caproni</name>
    <dbReference type="NCBI Taxonomy" id="27848"/>
    <lineage>
        <taxon>Eukaryota</taxon>
        <taxon>Metazoa</taxon>
        <taxon>Spiralia</taxon>
        <taxon>Lophotrochozoa</taxon>
        <taxon>Platyhelminthes</taxon>
        <taxon>Trematoda</taxon>
        <taxon>Digenea</taxon>
        <taxon>Plagiorchiida</taxon>
        <taxon>Echinostomata</taxon>
        <taxon>Echinostomatoidea</taxon>
        <taxon>Echinostomatidae</taxon>
        <taxon>Echinostoma</taxon>
    </lineage>
</organism>
<reference evidence="2 3" key="2">
    <citation type="submission" date="2018-11" db="EMBL/GenBank/DDBJ databases">
        <authorList>
            <consortium name="Pathogen Informatics"/>
        </authorList>
    </citation>
    <scope>NUCLEOTIDE SEQUENCE [LARGE SCALE GENOMIC DNA]</scope>
    <source>
        <strain evidence="2 3">Egypt</strain>
    </source>
</reference>
<feature type="region of interest" description="Disordered" evidence="1">
    <location>
        <begin position="86"/>
        <end position="108"/>
    </location>
</feature>
<gene>
    <name evidence="2" type="ORF">ECPE_LOCUS9323</name>
</gene>
<name>A0A183AQT8_9TREM</name>
<evidence type="ECO:0000313" key="3">
    <source>
        <dbReference type="Proteomes" id="UP000272942"/>
    </source>
</evidence>
<protein>
    <submittedName>
        <fullName evidence="2 4">Uncharacterized protein</fullName>
    </submittedName>
</protein>
<evidence type="ECO:0000313" key="4">
    <source>
        <dbReference type="WBParaSite" id="ECPE_0000935201-mRNA-1"/>
    </source>
</evidence>
<dbReference type="EMBL" id="UZAN01047225">
    <property type="protein sequence ID" value="VDP85170.1"/>
    <property type="molecule type" value="Genomic_DNA"/>
</dbReference>
<dbReference type="WBParaSite" id="ECPE_0000935201-mRNA-1">
    <property type="protein sequence ID" value="ECPE_0000935201-mRNA-1"/>
    <property type="gene ID" value="ECPE_0000935201"/>
</dbReference>
<dbReference type="AlphaFoldDB" id="A0A183AQT8"/>
<dbReference type="Proteomes" id="UP000272942">
    <property type="component" value="Unassembled WGS sequence"/>
</dbReference>
<keyword evidence="3" id="KW-1185">Reference proteome</keyword>
<proteinExistence type="predicted"/>
<reference evidence="4" key="1">
    <citation type="submission" date="2016-06" db="UniProtKB">
        <authorList>
            <consortium name="WormBaseParasite"/>
        </authorList>
    </citation>
    <scope>IDENTIFICATION</scope>
</reference>
<evidence type="ECO:0000256" key="1">
    <source>
        <dbReference type="SAM" id="MobiDB-lite"/>
    </source>
</evidence>
<feature type="region of interest" description="Disordered" evidence="1">
    <location>
        <begin position="42"/>
        <end position="63"/>
    </location>
</feature>
<dbReference type="OrthoDB" id="10548991at2759"/>
<evidence type="ECO:0000313" key="2">
    <source>
        <dbReference type="EMBL" id="VDP85170.1"/>
    </source>
</evidence>
<sequence>MSKPDSALRYNTFLSDLQLQSILFYNTKCVLPLRVLEEVHAREPGEADDSTKTRNSTAVQEPVIPKEQVTVEAQTRTPVPCLTIDAASNRQQTPVDQDSTNYTVSTSEISSKSRPASFELSSKEDVLKIVKEIANKTPFRLLECNKTGDSESQCTTNAGQSNTLTIDDLPIPENKKASFRVLGWQWDADSQSEMNSNINGDMQERISLNSSPIPITNVYMLVREDIENYIEFLVQYHNQLFDAMDEFMRTLDEPEISVKVIRESETESSTIVSSTLHNSVF</sequence>